<evidence type="ECO:0000313" key="1">
    <source>
        <dbReference type="EMBL" id="VAW27748.1"/>
    </source>
</evidence>
<reference evidence="1" key="1">
    <citation type="submission" date="2018-06" db="EMBL/GenBank/DDBJ databases">
        <authorList>
            <person name="Zhirakovskaya E."/>
        </authorList>
    </citation>
    <scope>NUCLEOTIDE SEQUENCE</scope>
</reference>
<protein>
    <submittedName>
        <fullName evidence="1">Uncharacterized protein</fullName>
    </submittedName>
</protein>
<gene>
    <name evidence="1" type="ORF">MNBD_BACTEROID07-1667</name>
</gene>
<organism evidence="1">
    <name type="scientific">hydrothermal vent metagenome</name>
    <dbReference type="NCBI Taxonomy" id="652676"/>
    <lineage>
        <taxon>unclassified sequences</taxon>
        <taxon>metagenomes</taxon>
        <taxon>ecological metagenomes</taxon>
    </lineage>
</organism>
<sequence length="436" mass="47319">MLALLLAGAIYGIKTLVFYLNSGAITITSDSNDSLVFTIFAEDDSIYAERRDEVANGTLNKSTSLRVWKGEYTIEISRAVDEGSDNSVTARTSKYLTINSGETYSVVLPLAATVRPESVVKGSNLDGLYVESGRASYARSGSIYETALTGLVETPFVVSFRSLAKANLPPGSTVNVLGYEPVDVEYACRLVDKVFFAFINSGYYLVEPNKATALSSSILDNRSTDDFNCTSIGLVVEGQYLLDDSGKFTTINQDSSFNSIATDKKDSVLIYRNVDAYDSDLDPSKSADDNQTPSQSPSTSALWYIGGISADPEEVNFNEIITVASPISNLYVVASTDIGLLVYDRESTSIRRIIATTDKTGITSIKSFGDGFVYSTRNVIWYYSLVDDLSRIVTSGDQIKNGTLVVSGKSIVYVTSTTSYPSGEKVETLRMINYAP</sequence>
<name>A0A3B0UBC2_9ZZZZ</name>
<accession>A0A3B0UBC2</accession>
<dbReference type="AlphaFoldDB" id="A0A3B0UBC2"/>
<proteinExistence type="predicted"/>
<dbReference type="EMBL" id="UOET01000155">
    <property type="protein sequence ID" value="VAW27748.1"/>
    <property type="molecule type" value="Genomic_DNA"/>
</dbReference>